<comment type="caution">
    <text evidence="6">The sequence shown here is derived from an EMBL/GenBank/DDBJ whole genome shotgun (WGS) entry which is preliminary data.</text>
</comment>
<dbReference type="InterPro" id="IPR050263">
    <property type="entry name" value="Bact_Fimbrial_Adh_Pro"/>
</dbReference>
<evidence type="ECO:0000256" key="1">
    <source>
        <dbReference type="ARBA" id="ARBA00004561"/>
    </source>
</evidence>
<feature type="domain" description="Fimbrial-type adhesion" evidence="5">
    <location>
        <begin position="208"/>
        <end position="361"/>
    </location>
</feature>
<keyword evidence="4" id="KW-0281">Fimbrium</keyword>
<name>A0A1E5X169_ECOLX</name>
<reference evidence="6 7" key="1">
    <citation type="submission" date="2018-06" db="EMBL/GenBank/DDBJ databases">
        <title>Draft genome sequence of mcr-1-harboring Escherichia coli isolated from wound infection of a hospitalized patient, in Bolivia.</title>
        <authorList>
            <person name="Munoz M.E."/>
            <person name="Moura Q."/>
            <person name="Ventura P.R.M."/>
            <person name="Bustos L.R."/>
            <person name="Ovando B.G."/>
            <person name="Terrazas D.I.V."/>
            <person name="Yarhui N.B."/>
            <person name="Cerdeira L."/>
            <person name="Lincopan N."/>
        </authorList>
    </citation>
    <scope>NUCLEOTIDE SEQUENCE [LARGE SCALE GENOMIC DNA]</scope>
    <source>
        <strain evidence="6 7">EcMLT</strain>
    </source>
</reference>
<accession>A0A1E5X169</accession>
<dbReference type="AlphaFoldDB" id="A0A1E5X169"/>
<evidence type="ECO:0000256" key="4">
    <source>
        <dbReference type="ARBA" id="ARBA00023263"/>
    </source>
</evidence>
<comment type="similarity">
    <text evidence="2">Belongs to the fimbrial protein family.</text>
</comment>
<evidence type="ECO:0000313" key="7">
    <source>
        <dbReference type="Proteomes" id="UP000249482"/>
    </source>
</evidence>
<dbReference type="EMBL" id="QKWZ01000086">
    <property type="protein sequence ID" value="PZT67485.1"/>
    <property type="molecule type" value="Genomic_DNA"/>
</dbReference>
<dbReference type="GO" id="GO:0043709">
    <property type="term" value="P:cell adhesion involved in single-species biofilm formation"/>
    <property type="evidence" value="ECO:0007669"/>
    <property type="project" value="TreeGrafter"/>
</dbReference>
<dbReference type="Gene3D" id="2.60.40.1090">
    <property type="entry name" value="Fimbrial-type adhesion domain"/>
    <property type="match status" value="1"/>
</dbReference>
<keyword evidence="3" id="KW-0732">Signal</keyword>
<evidence type="ECO:0000256" key="3">
    <source>
        <dbReference type="ARBA" id="ARBA00022729"/>
    </source>
</evidence>
<sequence length="363" mass="38350">MKKILSGLILLLCCPYGFAANGDGVCFNSDGATHMSNLSFGPLTVAAANNHSGYNIFEALSNTTGTYPVRCHCDDTHGGPGQQTAFFPIFYTGDAAPGLVLERTLNGLNYYALNDYLSVGVTIFIINNQYAAIPFEHLSNQSTSPQHTCGAGNNGSTVNLDSGRSAKLSFYVRHSITGTVTIPTTEVAWLYAGISDHFPKTTPVSKVTIRGQLTAPQNCELTPNQSIDVDFQKINSAEFSSTAGSIIAERKIKTEVTVSCTGMEDVRSTEVVSASMIAANRSADATMIVTSNPDVGIKIFDKNDRPVNVDGGNLPADMGAISRLGKTDGSVTFYSAPASLTGAKPAPDNGFTATATLVIEFTN</sequence>
<dbReference type="PANTHER" id="PTHR33420:SF31">
    <property type="entry name" value="TYPE 1 FIMBRIN D-MANNOSE SPECIFIC ADHESIN"/>
    <property type="match status" value="1"/>
</dbReference>
<evidence type="ECO:0000313" key="6">
    <source>
        <dbReference type="EMBL" id="PZT67485.1"/>
    </source>
</evidence>
<dbReference type="PANTHER" id="PTHR33420">
    <property type="entry name" value="FIMBRIAL SUBUNIT ELFA-RELATED"/>
    <property type="match status" value="1"/>
</dbReference>
<evidence type="ECO:0000259" key="5">
    <source>
        <dbReference type="Pfam" id="PF00419"/>
    </source>
</evidence>
<protein>
    <submittedName>
        <fullName evidence="6">Fimbrial protein</fullName>
    </submittedName>
</protein>
<dbReference type="GO" id="GO:0009289">
    <property type="term" value="C:pilus"/>
    <property type="evidence" value="ECO:0007669"/>
    <property type="project" value="UniProtKB-SubCell"/>
</dbReference>
<dbReference type="InterPro" id="IPR000259">
    <property type="entry name" value="Adhesion_dom_fimbrial"/>
</dbReference>
<dbReference type="SUPFAM" id="SSF49401">
    <property type="entry name" value="Bacterial adhesins"/>
    <property type="match status" value="1"/>
</dbReference>
<evidence type="ECO:0000256" key="2">
    <source>
        <dbReference type="ARBA" id="ARBA00006671"/>
    </source>
</evidence>
<organism evidence="6 7">
    <name type="scientific">Escherichia coli</name>
    <dbReference type="NCBI Taxonomy" id="562"/>
    <lineage>
        <taxon>Bacteria</taxon>
        <taxon>Pseudomonadati</taxon>
        <taxon>Pseudomonadota</taxon>
        <taxon>Gammaproteobacteria</taxon>
        <taxon>Enterobacterales</taxon>
        <taxon>Enterobacteriaceae</taxon>
        <taxon>Escherichia</taxon>
    </lineage>
</organism>
<dbReference type="InterPro" id="IPR008966">
    <property type="entry name" value="Adhesion_dom_sf"/>
</dbReference>
<dbReference type="InterPro" id="IPR036937">
    <property type="entry name" value="Adhesion_dom_fimbrial_sf"/>
</dbReference>
<dbReference type="Pfam" id="PF00419">
    <property type="entry name" value="Fimbrial"/>
    <property type="match status" value="1"/>
</dbReference>
<dbReference type="Proteomes" id="UP000249482">
    <property type="component" value="Unassembled WGS sequence"/>
</dbReference>
<comment type="subcellular location">
    <subcellularLocation>
        <location evidence="1">Fimbrium</location>
    </subcellularLocation>
</comment>
<gene>
    <name evidence="6" type="ORF">DNQ45_04285</name>
</gene>
<dbReference type="RefSeq" id="WP_069906357.1">
    <property type="nucleotide sequence ID" value="NZ_BGHE01000026.1"/>
</dbReference>
<proteinExistence type="inferred from homology"/>